<dbReference type="RefSeq" id="WP_034702592.1">
    <property type="nucleotide sequence ID" value="NZ_JPRO01000003.1"/>
</dbReference>
<proteinExistence type="predicted"/>
<name>A0A085ZUX1_9FLAO</name>
<evidence type="ECO:0008006" key="3">
    <source>
        <dbReference type="Google" id="ProtNLM"/>
    </source>
</evidence>
<dbReference type="eggNOG" id="ENOG502ZZJR">
    <property type="taxonomic scope" value="Bacteria"/>
</dbReference>
<gene>
    <name evidence="1" type="ORF">IX38_05525</name>
</gene>
<dbReference type="AlphaFoldDB" id="A0A085ZUX1"/>
<evidence type="ECO:0000313" key="1">
    <source>
        <dbReference type="EMBL" id="KFF08235.1"/>
    </source>
</evidence>
<dbReference type="PROSITE" id="PS51257">
    <property type="entry name" value="PROKAR_LIPOPROTEIN"/>
    <property type="match status" value="1"/>
</dbReference>
<evidence type="ECO:0000313" key="2">
    <source>
        <dbReference type="Proteomes" id="UP000028703"/>
    </source>
</evidence>
<dbReference type="STRING" id="421531.IX38_05525"/>
<accession>A0A085ZUX1</accession>
<protein>
    <recommendedName>
        <fullName evidence="3">DUF4595 domain-containing protein</fullName>
    </recommendedName>
</protein>
<reference evidence="1 2" key="1">
    <citation type="submission" date="2014-07" db="EMBL/GenBank/DDBJ databases">
        <title>Genome of Chryseobacterium luteum DSM 18605.</title>
        <authorList>
            <person name="Stropko S.J."/>
            <person name="Pipes S.E."/>
            <person name="Newman J.D."/>
        </authorList>
    </citation>
    <scope>NUCLEOTIDE SEQUENCE [LARGE SCALE GENOMIC DNA]</scope>
    <source>
        <strain evidence="1 2">DSM 18605</strain>
    </source>
</reference>
<organism evidence="1 2">
    <name type="scientific">Chryseobacterium luteum</name>
    <dbReference type="NCBI Taxonomy" id="421531"/>
    <lineage>
        <taxon>Bacteria</taxon>
        <taxon>Pseudomonadati</taxon>
        <taxon>Bacteroidota</taxon>
        <taxon>Flavobacteriia</taxon>
        <taxon>Flavobacteriales</taxon>
        <taxon>Weeksellaceae</taxon>
        <taxon>Chryseobacterium group</taxon>
        <taxon>Chryseobacterium</taxon>
    </lineage>
</organism>
<dbReference type="Proteomes" id="UP000028703">
    <property type="component" value="Unassembled WGS sequence"/>
</dbReference>
<dbReference type="EMBL" id="JPRO01000003">
    <property type="protein sequence ID" value="KFF08235.1"/>
    <property type="molecule type" value="Genomic_DNA"/>
</dbReference>
<comment type="caution">
    <text evidence="1">The sequence shown here is derived from an EMBL/GenBank/DDBJ whole genome shotgun (WGS) entry which is preliminary data.</text>
</comment>
<keyword evidence="2" id="KW-1185">Reference proteome</keyword>
<dbReference type="OrthoDB" id="1271983at2"/>
<sequence length="291" mass="32098">MGKNYLFKIIAGVFFGLMVSCDNSSSDQFEPSANNGGNNGNTTPPPARVLEKITLSTNLQEEYTVNGTVFQKGMLRDGTTSNYYTGTVTYINNKIGKIKFLGSLSGSMTYDFSVSEDSKGNVYNATCTATATTAIDSFVSDYTFTYDANGKKLVKILEKRKVAGNTAYSLFTESTFTYIGDNIFKVECAKGTLTGTGAPNMATAKLTVYSYQNYDSKVNPFSTLPKTFFTAWSLVRPENFYRISPNNPTSVYVMPPSPAPAVNTPMTYLYDAYNYPVSDKDQILKYTYRTL</sequence>